<organism evidence="1">
    <name type="scientific">marine sediment metagenome</name>
    <dbReference type="NCBI Taxonomy" id="412755"/>
    <lineage>
        <taxon>unclassified sequences</taxon>
        <taxon>metagenomes</taxon>
        <taxon>ecological metagenomes</taxon>
    </lineage>
</organism>
<dbReference type="EMBL" id="LAZR01028392">
    <property type="protein sequence ID" value="KKL62742.1"/>
    <property type="molecule type" value="Genomic_DNA"/>
</dbReference>
<reference evidence="1" key="1">
    <citation type="journal article" date="2015" name="Nature">
        <title>Complex archaea that bridge the gap between prokaryotes and eukaryotes.</title>
        <authorList>
            <person name="Spang A."/>
            <person name="Saw J.H."/>
            <person name="Jorgensen S.L."/>
            <person name="Zaremba-Niedzwiedzka K."/>
            <person name="Martijn J."/>
            <person name="Lind A.E."/>
            <person name="van Eijk R."/>
            <person name="Schleper C."/>
            <person name="Guy L."/>
            <person name="Ettema T.J."/>
        </authorList>
    </citation>
    <scope>NUCLEOTIDE SEQUENCE</scope>
</reference>
<accession>A0A0F9GHS4</accession>
<sequence length="63" mass="7581">MSENKNLVYIGKENMKRFGCFGGFFIKETKVKEIEKELIQEFLDDLDPESDHELIEKWEARRK</sequence>
<proteinExistence type="predicted"/>
<gene>
    <name evidence="1" type="ORF">LCGC14_2182150</name>
</gene>
<evidence type="ECO:0000313" key="1">
    <source>
        <dbReference type="EMBL" id="KKL62742.1"/>
    </source>
</evidence>
<name>A0A0F9GHS4_9ZZZZ</name>
<comment type="caution">
    <text evidence="1">The sequence shown here is derived from an EMBL/GenBank/DDBJ whole genome shotgun (WGS) entry which is preliminary data.</text>
</comment>
<dbReference type="AlphaFoldDB" id="A0A0F9GHS4"/>
<protein>
    <submittedName>
        <fullName evidence="1">Uncharacterized protein</fullName>
    </submittedName>
</protein>